<sequence length="98" mass="11299">MNNNFVNQIVKKARNFTEVEFESEKTRFIESADMKQVILSLNLKAKGERVVLVTEETESNNDNKLFKKIPTICKELEIGTMTLPELIAKYDGIDIDFQ</sequence>
<dbReference type="Proteomes" id="UP000013909">
    <property type="component" value="Unassembled WGS sequence"/>
</dbReference>
<gene>
    <name evidence="1" type="ORF">ADIS_2282</name>
</gene>
<dbReference type="AlphaFoldDB" id="R7ZSZ5"/>
<dbReference type="EMBL" id="AQHR01000061">
    <property type="protein sequence ID" value="EON77202.1"/>
    <property type="molecule type" value="Genomic_DNA"/>
</dbReference>
<accession>R7ZSZ5</accession>
<name>R7ZSZ5_9BACT</name>
<evidence type="ECO:0000313" key="2">
    <source>
        <dbReference type="Proteomes" id="UP000013909"/>
    </source>
</evidence>
<proteinExistence type="predicted"/>
<dbReference type="Pfam" id="PF14367">
    <property type="entry name" value="DUF4411"/>
    <property type="match status" value="1"/>
</dbReference>
<keyword evidence="2" id="KW-1185">Reference proteome</keyword>
<evidence type="ECO:0000313" key="1">
    <source>
        <dbReference type="EMBL" id="EON77202.1"/>
    </source>
</evidence>
<organism evidence="1 2">
    <name type="scientific">Lunatimonas lonarensis</name>
    <dbReference type="NCBI Taxonomy" id="1232681"/>
    <lineage>
        <taxon>Bacteria</taxon>
        <taxon>Pseudomonadati</taxon>
        <taxon>Bacteroidota</taxon>
        <taxon>Cytophagia</taxon>
        <taxon>Cytophagales</taxon>
        <taxon>Cyclobacteriaceae</taxon>
    </lineage>
</organism>
<protein>
    <submittedName>
        <fullName evidence="1">Uncharacterized protein</fullName>
    </submittedName>
</protein>
<dbReference type="InterPro" id="IPR016541">
    <property type="entry name" value="UCP008505"/>
</dbReference>
<reference evidence="1 2" key="1">
    <citation type="submission" date="2013-02" db="EMBL/GenBank/DDBJ databases">
        <title>A novel strain isolated from Lonar lake, Maharashtra, India.</title>
        <authorList>
            <person name="Singh A."/>
        </authorList>
    </citation>
    <scope>NUCLEOTIDE SEQUENCE [LARGE SCALE GENOMIC DNA]</scope>
    <source>
        <strain evidence="1 2">AK24</strain>
    </source>
</reference>
<comment type="caution">
    <text evidence="1">The sequence shown here is derived from an EMBL/GenBank/DDBJ whole genome shotgun (WGS) entry which is preliminary data.</text>
</comment>